<dbReference type="Gene3D" id="1.10.510.10">
    <property type="entry name" value="Transferase(Phosphotransferase) domain 1"/>
    <property type="match status" value="1"/>
</dbReference>
<dbReference type="InterPro" id="IPR011009">
    <property type="entry name" value="Kinase-like_dom_sf"/>
</dbReference>
<name>A0AAV1FFS9_XYRNO</name>
<feature type="region of interest" description="Disordered" evidence="1">
    <location>
        <begin position="333"/>
        <end position="401"/>
    </location>
</feature>
<sequence length="449" mass="50397">MKKAFNIMLYGLFPNSIHVTCLAHLLNLVPQVLPDTFEDRVCAIVKRVFCKAPQLHQELQAYMQVWQVAAAPPLKWHQLHPISSAAEATDRGSPLLGALCEALLLPTTWSPAGHKDGFPRPPAPAVRDLKELLEEKEATLKAQAIFIVEHSTEIKTTITKLENLLMLFEYGHTVGAEDWHPRTTERLRELDEGDFAACTELFQKTVADCSAKNTPEEYNEVIEEKPEEQRSIVQPSCLNDLVNIFPRKKAAEYEDRKAFVDLLKGLLHLEPDTRITPEEALQHPFITMSHLVANPHSGEYLTFAQTIKDCLGASGERVDHSAVLDIGQRLNKEEASTVKRSNEDPLVSSPDPSNEDQGLDSDNDEFGWWCPEEKAAGISDEEEQGPSDIDEDQGLDSYNDNLGFWYSKEKVAGTLDGEQQSPSEEDKISYVNNPPLTRLTYSISHQHHQ</sequence>
<feature type="compositionally biased region" description="Acidic residues" evidence="1">
    <location>
        <begin position="353"/>
        <end position="365"/>
    </location>
</feature>
<organism evidence="2 3">
    <name type="scientific">Xyrichtys novacula</name>
    <name type="common">Pearly razorfish</name>
    <name type="synonym">Hemipteronotus novacula</name>
    <dbReference type="NCBI Taxonomy" id="13765"/>
    <lineage>
        <taxon>Eukaryota</taxon>
        <taxon>Metazoa</taxon>
        <taxon>Chordata</taxon>
        <taxon>Craniata</taxon>
        <taxon>Vertebrata</taxon>
        <taxon>Euteleostomi</taxon>
        <taxon>Actinopterygii</taxon>
        <taxon>Neopterygii</taxon>
        <taxon>Teleostei</taxon>
        <taxon>Neoteleostei</taxon>
        <taxon>Acanthomorphata</taxon>
        <taxon>Eupercaria</taxon>
        <taxon>Labriformes</taxon>
        <taxon>Labridae</taxon>
        <taxon>Xyrichtys</taxon>
    </lineage>
</organism>
<dbReference type="Proteomes" id="UP001178508">
    <property type="component" value="Chromosome 7"/>
</dbReference>
<evidence type="ECO:0000256" key="1">
    <source>
        <dbReference type="SAM" id="MobiDB-lite"/>
    </source>
</evidence>
<dbReference type="SUPFAM" id="SSF56112">
    <property type="entry name" value="Protein kinase-like (PK-like)"/>
    <property type="match status" value="1"/>
</dbReference>
<evidence type="ECO:0000313" key="3">
    <source>
        <dbReference type="Proteomes" id="UP001178508"/>
    </source>
</evidence>
<proteinExistence type="predicted"/>
<keyword evidence="3" id="KW-1185">Reference proteome</keyword>
<evidence type="ECO:0000313" key="2">
    <source>
        <dbReference type="EMBL" id="CAJ1059760.1"/>
    </source>
</evidence>
<feature type="compositionally biased region" description="Basic and acidic residues" evidence="1">
    <location>
        <begin position="333"/>
        <end position="343"/>
    </location>
</feature>
<keyword evidence="2" id="KW-0675">Receptor</keyword>
<protein>
    <submittedName>
        <fullName evidence="2">Leucine-rich repeat-containing G- coupled receptor 6</fullName>
    </submittedName>
</protein>
<dbReference type="EMBL" id="OY660870">
    <property type="protein sequence ID" value="CAJ1059760.1"/>
    <property type="molecule type" value="Genomic_DNA"/>
</dbReference>
<reference evidence="2" key="1">
    <citation type="submission" date="2023-08" db="EMBL/GenBank/DDBJ databases">
        <authorList>
            <person name="Alioto T."/>
            <person name="Alioto T."/>
            <person name="Gomez Garrido J."/>
        </authorList>
    </citation>
    <scope>NUCLEOTIDE SEQUENCE</scope>
</reference>
<feature type="compositionally biased region" description="Acidic residues" evidence="1">
    <location>
        <begin position="379"/>
        <end position="394"/>
    </location>
</feature>
<dbReference type="AlphaFoldDB" id="A0AAV1FFS9"/>
<accession>A0AAV1FFS9</accession>
<gene>
    <name evidence="2" type="ORF">XNOV1_A006596</name>
</gene>